<dbReference type="Proteomes" id="UP001597469">
    <property type="component" value="Unassembled WGS sequence"/>
</dbReference>
<feature type="chain" id="PRO_5046912839" evidence="1">
    <location>
        <begin position="21"/>
        <end position="180"/>
    </location>
</feature>
<comment type="caution">
    <text evidence="2">The sequence shown here is derived from an EMBL/GenBank/DDBJ whole genome shotgun (WGS) entry which is preliminary data.</text>
</comment>
<organism evidence="2 3">
    <name type="scientific">Spirosoma soli</name>
    <dbReference type="NCBI Taxonomy" id="1770529"/>
    <lineage>
        <taxon>Bacteria</taxon>
        <taxon>Pseudomonadati</taxon>
        <taxon>Bacteroidota</taxon>
        <taxon>Cytophagia</taxon>
        <taxon>Cytophagales</taxon>
        <taxon>Cytophagaceae</taxon>
        <taxon>Spirosoma</taxon>
    </lineage>
</organism>
<accession>A0ABW5MBQ6</accession>
<dbReference type="EMBL" id="JBHULN010000028">
    <property type="protein sequence ID" value="MFD2574440.1"/>
    <property type="molecule type" value="Genomic_DNA"/>
</dbReference>
<feature type="signal peptide" evidence="1">
    <location>
        <begin position="1"/>
        <end position="20"/>
    </location>
</feature>
<dbReference type="InterPro" id="IPR021314">
    <property type="entry name" value="DUF2911"/>
</dbReference>
<proteinExistence type="predicted"/>
<keyword evidence="1" id="KW-0732">Signal</keyword>
<evidence type="ECO:0000313" key="3">
    <source>
        <dbReference type="Proteomes" id="UP001597469"/>
    </source>
</evidence>
<dbReference type="Pfam" id="PF11138">
    <property type="entry name" value="DUF2911"/>
    <property type="match status" value="1"/>
</dbReference>
<keyword evidence="3" id="KW-1185">Reference proteome</keyword>
<gene>
    <name evidence="2" type="ORF">ACFSUS_27645</name>
</gene>
<evidence type="ECO:0000313" key="2">
    <source>
        <dbReference type="EMBL" id="MFD2574440.1"/>
    </source>
</evidence>
<evidence type="ECO:0000256" key="1">
    <source>
        <dbReference type="SAM" id="SignalP"/>
    </source>
</evidence>
<reference evidence="3" key="1">
    <citation type="journal article" date="2019" name="Int. J. Syst. Evol. Microbiol.">
        <title>The Global Catalogue of Microorganisms (GCM) 10K type strain sequencing project: providing services to taxonomists for standard genome sequencing and annotation.</title>
        <authorList>
            <consortium name="The Broad Institute Genomics Platform"/>
            <consortium name="The Broad Institute Genome Sequencing Center for Infectious Disease"/>
            <person name="Wu L."/>
            <person name="Ma J."/>
        </authorList>
    </citation>
    <scope>NUCLEOTIDE SEQUENCE [LARGE SCALE GENOMIC DNA]</scope>
    <source>
        <strain evidence="3">KCTC 42805</strain>
    </source>
</reference>
<dbReference type="RefSeq" id="WP_381528147.1">
    <property type="nucleotide sequence ID" value="NZ_JBHULN010000028.1"/>
</dbReference>
<name>A0ABW5MBQ6_9BACT</name>
<protein>
    <submittedName>
        <fullName evidence="2">DUF2911 domain-containing protein</fullName>
    </submittedName>
</protein>
<sequence length="180" mass="19637">MKNLIAVFIFLFGMVSVIQAQDKKPPMSPRVTAESPDKNIKVVYGQPSKRGRVIFGDNGLEKYGKVWRTGANEATEVTFKNDVMFGGKMVKAGTYTLYTIPGEKEWSVLLNSTLGQWGAYDYEKIKGSDVAMVKVPVSSNKTPIEKLTITPANNSIAIAWDNMTVSVPVMKHGQGSGSGN</sequence>